<protein>
    <recommendedName>
        <fullName evidence="1">Argininosuccinate lyase C-terminal domain-containing protein</fullName>
    </recommendedName>
</protein>
<gene>
    <name evidence="2" type="ORF">S06H3_53196</name>
</gene>
<dbReference type="GO" id="GO:0004056">
    <property type="term" value="F:argininosuccinate lyase activity"/>
    <property type="evidence" value="ECO:0007669"/>
    <property type="project" value="InterPro"/>
</dbReference>
<dbReference type="SUPFAM" id="SSF48557">
    <property type="entry name" value="L-aspartase-like"/>
    <property type="match status" value="1"/>
</dbReference>
<organism evidence="2">
    <name type="scientific">marine sediment metagenome</name>
    <dbReference type="NCBI Taxonomy" id="412755"/>
    <lineage>
        <taxon>unclassified sequences</taxon>
        <taxon>metagenomes</taxon>
        <taxon>ecological metagenomes</taxon>
    </lineage>
</organism>
<dbReference type="PANTHER" id="PTHR43814">
    <property type="entry name" value="ARGININOSUCCINATE LYASE"/>
    <property type="match status" value="1"/>
</dbReference>
<sequence length="137" mass="14910">EDKVHIFTASDTVEACLDVARAIVSHTKFNTNKILAELEEGFLDATALVEYLVGKGVAFREAHGIVGSLVAYCEQQNKKLAELSLEELQKYSVSIETDVYENLGAAGVADKYVTAGSAGPKQATEQIAYWNKQLGQR</sequence>
<name>X1RHJ2_9ZZZZ</name>
<evidence type="ECO:0000259" key="1">
    <source>
        <dbReference type="Pfam" id="PF14698"/>
    </source>
</evidence>
<dbReference type="PANTHER" id="PTHR43814:SF1">
    <property type="entry name" value="ARGININOSUCCINATE LYASE"/>
    <property type="match status" value="1"/>
</dbReference>
<accession>X1RHJ2</accession>
<dbReference type="GO" id="GO:0005829">
    <property type="term" value="C:cytosol"/>
    <property type="evidence" value="ECO:0007669"/>
    <property type="project" value="TreeGrafter"/>
</dbReference>
<dbReference type="Gene3D" id="1.10.40.30">
    <property type="entry name" value="Fumarase/aspartase (C-terminal domain)"/>
    <property type="match status" value="1"/>
</dbReference>
<dbReference type="InterPro" id="IPR009049">
    <property type="entry name" value="Argininosuccinate_lyase"/>
</dbReference>
<dbReference type="EMBL" id="BARV01033892">
    <property type="protein sequence ID" value="GAI55029.1"/>
    <property type="molecule type" value="Genomic_DNA"/>
</dbReference>
<dbReference type="FunFam" id="1.10.40.30:FF:000001">
    <property type="entry name" value="Argininosuccinate lyase"/>
    <property type="match status" value="1"/>
</dbReference>
<dbReference type="Pfam" id="PF14698">
    <property type="entry name" value="ASL_C2"/>
    <property type="match status" value="1"/>
</dbReference>
<feature type="domain" description="Argininosuccinate lyase C-terminal" evidence="1">
    <location>
        <begin position="42"/>
        <end position="105"/>
    </location>
</feature>
<comment type="caution">
    <text evidence="2">The sequence shown here is derived from an EMBL/GenBank/DDBJ whole genome shotgun (WGS) entry which is preliminary data.</text>
</comment>
<evidence type="ECO:0000313" key="2">
    <source>
        <dbReference type="EMBL" id="GAI55029.1"/>
    </source>
</evidence>
<dbReference type="InterPro" id="IPR008948">
    <property type="entry name" value="L-Aspartase-like"/>
</dbReference>
<dbReference type="AlphaFoldDB" id="X1RHJ2"/>
<proteinExistence type="predicted"/>
<dbReference type="GO" id="GO:0042450">
    <property type="term" value="P:L-arginine biosynthetic process via ornithine"/>
    <property type="evidence" value="ECO:0007669"/>
    <property type="project" value="InterPro"/>
</dbReference>
<dbReference type="Gene3D" id="1.20.200.10">
    <property type="entry name" value="Fumarase/aspartase (Central domain)"/>
    <property type="match status" value="1"/>
</dbReference>
<reference evidence="2" key="1">
    <citation type="journal article" date="2014" name="Front. Microbiol.">
        <title>High frequency of phylogenetically diverse reductive dehalogenase-homologous genes in deep subseafloor sedimentary metagenomes.</title>
        <authorList>
            <person name="Kawai M."/>
            <person name="Futagami T."/>
            <person name="Toyoda A."/>
            <person name="Takaki Y."/>
            <person name="Nishi S."/>
            <person name="Hori S."/>
            <person name="Arai W."/>
            <person name="Tsubouchi T."/>
            <person name="Morono Y."/>
            <person name="Uchiyama I."/>
            <person name="Ito T."/>
            <person name="Fujiyama A."/>
            <person name="Inagaki F."/>
            <person name="Takami H."/>
        </authorList>
    </citation>
    <scope>NUCLEOTIDE SEQUENCE</scope>
    <source>
        <strain evidence="2">Expedition CK06-06</strain>
    </source>
</reference>
<dbReference type="InterPro" id="IPR029419">
    <property type="entry name" value="Arg_succ_lyase_C"/>
</dbReference>
<feature type="non-terminal residue" evidence="2">
    <location>
        <position position="1"/>
    </location>
</feature>